<accession>A0A5K3FLQ3</accession>
<organism evidence="2">
    <name type="scientific">Mesocestoides corti</name>
    <name type="common">Flatworm</name>
    <dbReference type="NCBI Taxonomy" id="53468"/>
    <lineage>
        <taxon>Eukaryota</taxon>
        <taxon>Metazoa</taxon>
        <taxon>Spiralia</taxon>
        <taxon>Lophotrochozoa</taxon>
        <taxon>Platyhelminthes</taxon>
        <taxon>Cestoda</taxon>
        <taxon>Eucestoda</taxon>
        <taxon>Cyclophyllidea</taxon>
        <taxon>Mesocestoididae</taxon>
        <taxon>Mesocestoides</taxon>
    </lineage>
</organism>
<feature type="region of interest" description="Disordered" evidence="1">
    <location>
        <begin position="91"/>
        <end position="113"/>
    </location>
</feature>
<sequence length="113" mass="12034">ATSAAITSLQHHTTFHILTPLRITQYSSYTPASASNLHTTTETLLTTTTTTTTTKATTTATGTTATTSTTRTKDLQRKDCVVGPSVVLGTTTGRRFTQMRPRPKNESGNADCA</sequence>
<protein>
    <submittedName>
        <fullName evidence="2">Secreted protein</fullName>
    </submittedName>
</protein>
<feature type="region of interest" description="Disordered" evidence="1">
    <location>
        <begin position="48"/>
        <end position="76"/>
    </location>
</feature>
<proteinExistence type="predicted"/>
<name>A0A5K3FLQ3_MESCO</name>
<reference evidence="2" key="1">
    <citation type="submission" date="2019-11" db="UniProtKB">
        <authorList>
            <consortium name="WormBaseParasite"/>
        </authorList>
    </citation>
    <scope>IDENTIFICATION</scope>
</reference>
<feature type="compositionally biased region" description="Low complexity" evidence="1">
    <location>
        <begin position="48"/>
        <end position="70"/>
    </location>
</feature>
<dbReference type="AlphaFoldDB" id="A0A5K3FLQ3"/>
<dbReference type="WBParaSite" id="MCU_008323-RA">
    <property type="protein sequence ID" value="MCU_008323-RA"/>
    <property type="gene ID" value="MCU_008323"/>
</dbReference>
<evidence type="ECO:0000256" key="1">
    <source>
        <dbReference type="SAM" id="MobiDB-lite"/>
    </source>
</evidence>
<evidence type="ECO:0000313" key="2">
    <source>
        <dbReference type="WBParaSite" id="MCU_008323-RA"/>
    </source>
</evidence>